<dbReference type="Proteomes" id="UP000255106">
    <property type="component" value="Unassembled WGS sequence"/>
</dbReference>
<name>A0A377M8X2_ENTCL</name>
<reference evidence="1 2" key="1">
    <citation type="submission" date="2018-06" db="EMBL/GenBank/DDBJ databases">
        <authorList>
            <consortium name="Pathogen Informatics"/>
            <person name="Doyle S."/>
        </authorList>
    </citation>
    <scope>NUCLEOTIDE SEQUENCE [LARGE SCALE GENOMIC DNA]</scope>
    <source>
        <strain evidence="1 2">NCTC10005</strain>
    </source>
</reference>
<dbReference type="EMBL" id="UGJB01000004">
    <property type="protein sequence ID" value="STQ14832.1"/>
    <property type="molecule type" value="Genomic_DNA"/>
</dbReference>
<organism evidence="1 2">
    <name type="scientific">Enterobacter cloacae</name>
    <dbReference type="NCBI Taxonomy" id="550"/>
    <lineage>
        <taxon>Bacteria</taxon>
        <taxon>Pseudomonadati</taxon>
        <taxon>Pseudomonadota</taxon>
        <taxon>Gammaproteobacteria</taxon>
        <taxon>Enterobacterales</taxon>
        <taxon>Enterobacteriaceae</taxon>
        <taxon>Enterobacter</taxon>
        <taxon>Enterobacter cloacae complex</taxon>
    </lineage>
</organism>
<protein>
    <submittedName>
        <fullName evidence="1">Uncharacterized protein</fullName>
    </submittedName>
</protein>
<evidence type="ECO:0000313" key="1">
    <source>
        <dbReference type="EMBL" id="STQ14832.1"/>
    </source>
</evidence>
<evidence type="ECO:0000313" key="2">
    <source>
        <dbReference type="Proteomes" id="UP000255106"/>
    </source>
</evidence>
<dbReference type="AlphaFoldDB" id="A0A377M8X2"/>
<proteinExistence type="predicted"/>
<gene>
    <name evidence="1" type="ORF">NCTC10005_07703</name>
</gene>
<accession>A0A377M8X2</accession>
<sequence>MNAVDIQVHVKALCRMLAQFLTKGQIHGQQGFIELIMVQMHAMQIRHFPLMKQKPCQTAAVIAVSTDIPVNTVIAVVIHGRFFTVSLQVVTRITLQHRNVPVHAFTPVQKLMPGQPLIVRMVGAFYAEHINTALIGPVMPAEKTTVQAQLMVIPFADNLPRPVWRVSIRSRQKITHRLSPFSLSRIIRPEIRENRKTANQVNQFRQCTGYAQRGIRPGEQVNHP</sequence>